<feature type="transmembrane region" description="Helical" evidence="1">
    <location>
        <begin position="37"/>
        <end position="59"/>
    </location>
</feature>
<name>L8JZT4_9BACT</name>
<dbReference type="EMBL" id="AMZN01000003">
    <property type="protein sequence ID" value="ELR73658.1"/>
    <property type="molecule type" value="Genomic_DNA"/>
</dbReference>
<comment type="caution">
    <text evidence="3">The sequence shown here is derived from an EMBL/GenBank/DDBJ whole genome shotgun (WGS) entry which is preliminary data.</text>
</comment>
<keyword evidence="1" id="KW-0812">Transmembrane</keyword>
<evidence type="ECO:0000313" key="4">
    <source>
        <dbReference type="Proteomes" id="UP000011135"/>
    </source>
</evidence>
<evidence type="ECO:0000259" key="2">
    <source>
        <dbReference type="Pfam" id="PF13239"/>
    </source>
</evidence>
<organism evidence="3 4">
    <name type="scientific">Fulvivirga imtechensis AK7</name>
    <dbReference type="NCBI Taxonomy" id="1237149"/>
    <lineage>
        <taxon>Bacteria</taxon>
        <taxon>Pseudomonadati</taxon>
        <taxon>Bacteroidota</taxon>
        <taxon>Cytophagia</taxon>
        <taxon>Cytophagales</taxon>
        <taxon>Fulvivirgaceae</taxon>
        <taxon>Fulvivirga</taxon>
    </lineage>
</organism>
<dbReference type="AlphaFoldDB" id="L8JZT4"/>
<accession>L8JZT4</accession>
<dbReference type="Proteomes" id="UP000011135">
    <property type="component" value="Unassembled WGS sequence"/>
</dbReference>
<protein>
    <recommendedName>
        <fullName evidence="2">2TM domain-containing protein</fullName>
    </recommendedName>
</protein>
<keyword evidence="1" id="KW-1133">Transmembrane helix</keyword>
<feature type="domain" description="2TM" evidence="2">
    <location>
        <begin position="30"/>
        <end position="88"/>
    </location>
</feature>
<feature type="transmembrane region" description="Helical" evidence="1">
    <location>
        <begin position="65"/>
        <end position="84"/>
    </location>
</feature>
<reference evidence="3 4" key="1">
    <citation type="submission" date="2012-12" db="EMBL/GenBank/DDBJ databases">
        <title>Genome assembly of Fulvivirga imtechensis AK7.</title>
        <authorList>
            <person name="Nupur N."/>
            <person name="Khatri I."/>
            <person name="Kumar R."/>
            <person name="Subramanian S."/>
            <person name="Pinnaka A."/>
        </authorList>
    </citation>
    <scope>NUCLEOTIDE SEQUENCE [LARGE SCALE GENOMIC DNA]</scope>
    <source>
        <strain evidence="3 4">AK7</strain>
    </source>
</reference>
<evidence type="ECO:0000256" key="1">
    <source>
        <dbReference type="SAM" id="Phobius"/>
    </source>
</evidence>
<keyword evidence="4" id="KW-1185">Reference proteome</keyword>
<evidence type="ECO:0000313" key="3">
    <source>
        <dbReference type="EMBL" id="ELR73658.1"/>
    </source>
</evidence>
<dbReference type="InterPro" id="IPR025698">
    <property type="entry name" value="2TM_dom"/>
</dbReference>
<gene>
    <name evidence="3" type="ORF">C900_02062</name>
</gene>
<dbReference type="Pfam" id="PF13239">
    <property type="entry name" value="2TM"/>
    <property type="match status" value="1"/>
</dbReference>
<keyword evidence="1" id="KW-0472">Membrane</keyword>
<dbReference type="OrthoDB" id="1495672at2"/>
<dbReference type="STRING" id="1237149.C900_02062"/>
<sequence>MTLKPGARNNIFVSLCVYEGMKTENQHSTARESLRQLNYFIGHVVAYFMINLALLFFIFTNMESRWWVISPAILWALVLLYHAIKFCGISFRRPKKQGGDTPVLQVTVKH</sequence>
<proteinExistence type="predicted"/>